<proteinExistence type="predicted"/>
<evidence type="ECO:0000313" key="2">
    <source>
        <dbReference type="Proteomes" id="UP000199699"/>
    </source>
</evidence>
<keyword evidence="2" id="KW-1185">Reference proteome</keyword>
<organism evidence="1 2">
    <name type="scientific">Micromonospora nigra</name>
    <dbReference type="NCBI Taxonomy" id="145857"/>
    <lineage>
        <taxon>Bacteria</taxon>
        <taxon>Bacillati</taxon>
        <taxon>Actinomycetota</taxon>
        <taxon>Actinomycetes</taxon>
        <taxon>Micromonosporales</taxon>
        <taxon>Micromonosporaceae</taxon>
        <taxon>Micromonospora</taxon>
    </lineage>
</organism>
<keyword evidence="1" id="KW-0808">Transferase</keyword>
<reference evidence="1 2" key="1">
    <citation type="submission" date="2016-06" db="EMBL/GenBank/DDBJ databases">
        <authorList>
            <person name="Kjaerup R.B."/>
            <person name="Dalgaard T.S."/>
            <person name="Juul-Madsen H.R."/>
        </authorList>
    </citation>
    <scope>NUCLEOTIDE SEQUENCE [LARGE SCALE GENOMIC DNA]</scope>
    <source>
        <strain evidence="1 2">DSM 43818</strain>
    </source>
</reference>
<protein>
    <submittedName>
        <fullName evidence="1">Methyltransferase domain</fullName>
    </submittedName>
</protein>
<dbReference type="InterPro" id="IPR029063">
    <property type="entry name" value="SAM-dependent_MTases_sf"/>
</dbReference>
<dbReference type="AlphaFoldDB" id="A0A1C6S7H7"/>
<dbReference type="GO" id="GO:0008168">
    <property type="term" value="F:methyltransferase activity"/>
    <property type="evidence" value="ECO:0007669"/>
    <property type="project" value="UniProtKB-KW"/>
</dbReference>
<name>A0A1C6S7H7_9ACTN</name>
<gene>
    <name evidence="1" type="ORF">GA0070616_3101</name>
</gene>
<dbReference type="RefSeq" id="WP_217628201.1">
    <property type="nucleotide sequence ID" value="NZ_FMHT01000003.1"/>
</dbReference>
<dbReference type="EMBL" id="FMHT01000003">
    <property type="protein sequence ID" value="SCL25417.1"/>
    <property type="molecule type" value="Genomic_DNA"/>
</dbReference>
<dbReference type="Gene3D" id="3.40.50.150">
    <property type="entry name" value="Vaccinia Virus protein VP39"/>
    <property type="match status" value="1"/>
</dbReference>
<dbReference type="CDD" id="cd02440">
    <property type="entry name" value="AdoMet_MTases"/>
    <property type="match status" value="1"/>
</dbReference>
<evidence type="ECO:0000313" key="1">
    <source>
        <dbReference type="EMBL" id="SCL25417.1"/>
    </source>
</evidence>
<keyword evidence="1" id="KW-0489">Methyltransferase</keyword>
<dbReference type="STRING" id="145857.GA0070616_3101"/>
<accession>A0A1C6S7H7</accession>
<sequence length="303" mass="33162">MSDSMLSTRPPARAGFRESLPSFAFDPTDPWTLTFQAGLERADLQGKRVYEVGVGTGTNVAFMLRHCAAALVLGSDLDPRLPALAQRFVAEVEPDLADRFRPIPGSVSLLDLPAAVAGVATADVVVGCLPQVPNPQDARYARFRLAQLRVQAGNEQPAADHLAHYYPWEAFDDYPFNCLGLGLIEALLRRVRGHAPQAQVVLNLGCRVGRESLLRLFRVNGYRPEVLASCIVRQSDRTEISFFVALEAAMRGTGFEDVVPCEFYADPEGHRPISATTAQELLTADPATPVFHEICVLRGHPEQ</sequence>
<dbReference type="GO" id="GO:0032259">
    <property type="term" value="P:methylation"/>
    <property type="evidence" value="ECO:0007669"/>
    <property type="project" value="UniProtKB-KW"/>
</dbReference>
<dbReference type="SUPFAM" id="SSF53335">
    <property type="entry name" value="S-adenosyl-L-methionine-dependent methyltransferases"/>
    <property type="match status" value="1"/>
</dbReference>
<dbReference type="Proteomes" id="UP000199699">
    <property type="component" value="Unassembled WGS sequence"/>
</dbReference>